<reference evidence="1" key="1">
    <citation type="submission" date="2023-03" db="EMBL/GenBank/DDBJ databases">
        <title>Chitinimonas shenzhenensis gen. nov., sp. nov., a novel member of family Burkholderiaceae isolated from activated sludge collected in Shen Zhen, China.</title>
        <authorList>
            <person name="Wang X."/>
        </authorList>
    </citation>
    <scope>NUCLEOTIDE SEQUENCE</scope>
    <source>
        <strain evidence="1">DQS-5</strain>
    </source>
</reference>
<dbReference type="Gene3D" id="3.40.50.150">
    <property type="entry name" value="Vaccinia Virus protein VP39"/>
    <property type="match status" value="1"/>
</dbReference>
<comment type="caution">
    <text evidence="1">The sequence shown here is derived from an EMBL/GenBank/DDBJ whole genome shotgun (WGS) entry which is preliminary data.</text>
</comment>
<evidence type="ECO:0008006" key="3">
    <source>
        <dbReference type="Google" id="ProtNLM"/>
    </source>
</evidence>
<organism evidence="1 2">
    <name type="scientific">Parachitinimonas caeni</name>
    <dbReference type="NCBI Taxonomy" id="3031301"/>
    <lineage>
        <taxon>Bacteria</taxon>
        <taxon>Pseudomonadati</taxon>
        <taxon>Pseudomonadota</taxon>
        <taxon>Betaproteobacteria</taxon>
        <taxon>Neisseriales</taxon>
        <taxon>Chitinibacteraceae</taxon>
        <taxon>Parachitinimonas</taxon>
    </lineage>
</organism>
<evidence type="ECO:0000313" key="1">
    <source>
        <dbReference type="EMBL" id="MDK2125727.1"/>
    </source>
</evidence>
<gene>
    <name evidence="1" type="ORF">PZA18_16860</name>
</gene>
<proteinExistence type="predicted"/>
<dbReference type="SUPFAM" id="SSF53335">
    <property type="entry name" value="S-adenosyl-L-methionine-dependent methyltransferases"/>
    <property type="match status" value="1"/>
</dbReference>
<protein>
    <recommendedName>
        <fullName evidence="3">Class I SAM-dependent methyltransferase</fullName>
    </recommendedName>
</protein>
<keyword evidence="2" id="KW-1185">Reference proteome</keyword>
<evidence type="ECO:0000313" key="2">
    <source>
        <dbReference type="Proteomes" id="UP001172778"/>
    </source>
</evidence>
<dbReference type="InterPro" id="IPR029063">
    <property type="entry name" value="SAM-dependent_MTases_sf"/>
</dbReference>
<dbReference type="EMBL" id="JARRAF010000023">
    <property type="protein sequence ID" value="MDK2125727.1"/>
    <property type="molecule type" value="Genomic_DNA"/>
</dbReference>
<dbReference type="RefSeq" id="WP_284102038.1">
    <property type="nucleotide sequence ID" value="NZ_JARRAF010000023.1"/>
</dbReference>
<accession>A0ABT7E4A0</accession>
<name>A0ABT7E4A0_9NEIS</name>
<dbReference type="Proteomes" id="UP001172778">
    <property type="component" value="Unassembled WGS sequence"/>
</dbReference>
<sequence>MPFSQSSQLSTIVGFIEELAPKSVLDVGTGMGQYGFLARNNLEFLNLFSVNGAAARQTSKDEWKVRIDGIEGCEIYLTPVHQYAYNQVMIGNAMDLLPKIENRQYEYVMAIDILEHFETPEGLIFLDQLKRVASRAVLISTPKEFHAQEVEANPYENHRSVWTQAQLTDAGFAEILPNEESWIAIARV</sequence>